<keyword evidence="2" id="KW-0808">Transferase</keyword>
<dbReference type="EMBL" id="JAVYJV010000028">
    <property type="protein sequence ID" value="KAK4337423.1"/>
    <property type="molecule type" value="Genomic_DNA"/>
</dbReference>
<dbReference type="CDD" id="cd21675">
    <property type="entry name" value="SMP_TEX2"/>
    <property type="match status" value="1"/>
</dbReference>
<evidence type="ECO:0000313" key="7">
    <source>
        <dbReference type="Proteomes" id="UP001291623"/>
    </source>
</evidence>
<accession>A0AAE1QPX4</accession>
<dbReference type="InterPro" id="IPR008753">
    <property type="entry name" value="Peptidase_M13_N"/>
</dbReference>
<evidence type="ECO:0000259" key="5">
    <source>
        <dbReference type="Pfam" id="PF09258"/>
    </source>
</evidence>
<dbReference type="GO" id="GO:0008289">
    <property type="term" value="F:lipid binding"/>
    <property type="evidence" value="ECO:0007669"/>
    <property type="project" value="TreeGrafter"/>
</dbReference>
<evidence type="ECO:0000256" key="1">
    <source>
        <dbReference type="ARBA" id="ARBA00004586"/>
    </source>
</evidence>
<dbReference type="GO" id="GO:0005789">
    <property type="term" value="C:endoplasmic reticulum membrane"/>
    <property type="evidence" value="ECO:0007669"/>
    <property type="project" value="UniProtKB-SubCell"/>
</dbReference>
<evidence type="ECO:0000256" key="2">
    <source>
        <dbReference type="ARBA" id="ARBA00022679"/>
    </source>
</evidence>
<evidence type="ECO:0000313" key="6">
    <source>
        <dbReference type="EMBL" id="KAK4337423.1"/>
    </source>
</evidence>
<dbReference type="GO" id="GO:0006508">
    <property type="term" value="P:proteolysis"/>
    <property type="evidence" value="ECO:0007669"/>
    <property type="project" value="InterPro"/>
</dbReference>
<sequence>MLALLEICVRVKNKNSETSRYFFDLNELDEDIGFEASLDNNINPFYTSRTTSSSSKWINESWRKIQQMIEERKEKSNHNKKDFNSKELSNFSNDENYEIYDIKSKNILNEILDDSQIQEAEEVQEDVNLGTSTPKFLSVANNPIIDEKGIWVDFDFDYQGGFSMTLETKINLMRLKESKLVESEMKPMKSPYLSTSNNLTSTFDFDDISDAESIISLSDEDSEENLSIENDVRQAKILRFLDRFVQTKYFQQATDTKFLKKKLEEVSNLPILLTVTVYKLKGKLTINLPPPPSDRIWYGFRENPELVLDAKPAFGDREAENNQRPQDNDLNQKNQICMSAECVKTASSLLSAMDLNVNPCEDFFQYACGNWNKKHIISEDRSSISTFEVMADNLQIILKGVSAERIRWTQCVEMVNKRLGMAVGTLFIKDHFDPQAKKTALEMIKNIREAFNELLDENEWMDNLTKQVAKLKANEMNERIGYPSLLTNPMELSNEFIQPYKVIETEAILSMDDDVHLRHDEIIFGFRAWRESRDQIVGFPARYHAWSKIEREWFYNKPFNSSLSDKHLNVNGSFTIAKNYDEVQEIARKQEEALKKNAFVLSSINNATITKIKKNGFSKQESPLALRNSVKEEINQSFNSGSIDEVLKMTT</sequence>
<dbReference type="GO" id="GO:0004222">
    <property type="term" value="F:metalloendopeptidase activity"/>
    <property type="evidence" value="ECO:0007669"/>
    <property type="project" value="InterPro"/>
</dbReference>
<dbReference type="Pfam" id="PF09258">
    <property type="entry name" value="Glyco_transf_64"/>
    <property type="match status" value="1"/>
</dbReference>
<feature type="domain" description="Glycosyl transferase 64" evidence="5">
    <location>
        <begin position="492"/>
        <end position="558"/>
    </location>
</feature>
<dbReference type="PANTHER" id="PTHR13466">
    <property type="entry name" value="TEX2 PROTEIN-RELATED"/>
    <property type="match status" value="1"/>
</dbReference>
<dbReference type="AlphaFoldDB" id="A0AAE1QPX4"/>
<keyword evidence="3" id="KW-1015">Disulfide bond</keyword>
<proteinExistence type="predicted"/>
<organism evidence="6 7">
    <name type="scientific">Anisodus tanguticus</name>
    <dbReference type="NCBI Taxonomy" id="243964"/>
    <lineage>
        <taxon>Eukaryota</taxon>
        <taxon>Viridiplantae</taxon>
        <taxon>Streptophyta</taxon>
        <taxon>Embryophyta</taxon>
        <taxon>Tracheophyta</taxon>
        <taxon>Spermatophyta</taxon>
        <taxon>Magnoliopsida</taxon>
        <taxon>eudicotyledons</taxon>
        <taxon>Gunneridae</taxon>
        <taxon>Pentapetalae</taxon>
        <taxon>asterids</taxon>
        <taxon>lamiids</taxon>
        <taxon>Solanales</taxon>
        <taxon>Solanaceae</taxon>
        <taxon>Solanoideae</taxon>
        <taxon>Hyoscyameae</taxon>
        <taxon>Anisodus</taxon>
    </lineage>
</organism>
<dbReference type="PANTHER" id="PTHR13466:SF0">
    <property type="entry name" value="SMP-LTD DOMAIN-CONTAINING PROTEIN"/>
    <property type="match status" value="1"/>
</dbReference>
<dbReference type="GO" id="GO:0016757">
    <property type="term" value="F:glycosyltransferase activity"/>
    <property type="evidence" value="ECO:0007669"/>
    <property type="project" value="InterPro"/>
</dbReference>
<dbReference type="InterPro" id="IPR015338">
    <property type="entry name" value="GT64_dom"/>
</dbReference>
<protein>
    <submittedName>
        <fullName evidence="6">Uncharacterized protein</fullName>
    </submittedName>
</protein>
<comment type="caution">
    <text evidence="6">The sequence shown here is derived from an EMBL/GenBank/DDBJ whole genome shotgun (WGS) entry which is preliminary data.</text>
</comment>
<gene>
    <name evidence="6" type="ORF">RND71_043880</name>
</gene>
<evidence type="ECO:0000256" key="3">
    <source>
        <dbReference type="ARBA" id="ARBA00023157"/>
    </source>
</evidence>
<comment type="subcellular location">
    <subcellularLocation>
        <location evidence="1">Endoplasmic reticulum membrane</location>
    </subcellularLocation>
</comment>
<name>A0AAE1QPX4_9SOLA</name>
<dbReference type="SUPFAM" id="SSF55486">
    <property type="entry name" value="Metalloproteases ('zincins'), catalytic domain"/>
    <property type="match status" value="2"/>
</dbReference>
<evidence type="ECO:0000259" key="4">
    <source>
        <dbReference type="Pfam" id="PF05649"/>
    </source>
</evidence>
<dbReference type="PROSITE" id="PS51885">
    <property type="entry name" value="NEPRILYSIN"/>
    <property type="match status" value="1"/>
</dbReference>
<dbReference type="Proteomes" id="UP001291623">
    <property type="component" value="Unassembled WGS sequence"/>
</dbReference>
<feature type="domain" description="Peptidase M13 N-terminal" evidence="4">
    <location>
        <begin position="398"/>
        <end position="483"/>
    </location>
</feature>
<dbReference type="InterPro" id="IPR000718">
    <property type="entry name" value="Peptidase_M13"/>
</dbReference>
<dbReference type="InterPro" id="IPR042089">
    <property type="entry name" value="Peptidase_M13_dom_2"/>
</dbReference>
<keyword evidence="7" id="KW-1185">Reference proteome</keyword>
<dbReference type="Pfam" id="PF05649">
    <property type="entry name" value="Peptidase_M13_N"/>
    <property type="match status" value="1"/>
</dbReference>
<reference evidence="6" key="1">
    <citation type="submission" date="2023-12" db="EMBL/GenBank/DDBJ databases">
        <title>Genome assembly of Anisodus tanguticus.</title>
        <authorList>
            <person name="Wang Y.-J."/>
        </authorList>
    </citation>
    <scope>NUCLEOTIDE SEQUENCE</scope>
    <source>
        <strain evidence="6">KB-2021</strain>
        <tissue evidence="6">Leaf</tissue>
    </source>
</reference>
<dbReference type="Gene3D" id="1.10.1380.10">
    <property type="entry name" value="Neutral endopeptidase , domain2"/>
    <property type="match status" value="2"/>
</dbReference>
<dbReference type="Gene3D" id="3.40.390.10">
    <property type="entry name" value="Collagenase (Catalytic Domain)"/>
    <property type="match status" value="2"/>
</dbReference>
<dbReference type="InterPro" id="IPR024079">
    <property type="entry name" value="MetalloPept_cat_dom_sf"/>
</dbReference>